<evidence type="ECO:0000259" key="2">
    <source>
        <dbReference type="PROSITE" id="PS51704"/>
    </source>
</evidence>
<dbReference type="GO" id="GO:0006644">
    <property type="term" value="P:phospholipid metabolic process"/>
    <property type="evidence" value="ECO:0007669"/>
    <property type="project" value="TreeGrafter"/>
</dbReference>
<dbReference type="GO" id="GO:0008889">
    <property type="term" value="F:glycerophosphodiester phosphodiesterase activity"/>
    <property type="evidence" value="ECO:0007669"/>
    <property type="project" value="TreeGrafter"/>
</dbReference>
<dbReference type="PROSITE" id="PS51704">
    <property type="entry name" value="GP_PDE"/>
    <property type="match status" value="1"/>
</dbReference>
<dbReference type="PANTHER" id="PTHR46320">
    <property type="entry name" value="GLYCEROPHOSPHODIESTER PHOSPHODIESTERASE 1"/>
    <property type="match status" value="1"/>
</dbReference>
<dbReference type="GO" id="GO:0006580">
    <property type="term" value="P:ethanolamine metabolic process"/>
    <property type="evidence" value="ECO:0007669"/>
    <property type="project" value="TreeGrafter"/>
</dbReference>
<dbReference type="GO" id="GO:0005886">
    <property type="term" value="C:plasma membrane"/>
    <property type="evidence" value="ECO:0007669"/>
    <property type="project" value="TreeGrafter"/>
</dbReference>
<reference evidence="4" key="1">
    <citation type="submission" date="2018-08" db="EMBL/GenBank/DDBJ databases">
        <authorList>
            <person name="Im W.T."/>
        </authorList>
    </citation>
    <scope>NUCLEOTIDE SEQUENCE [LARGE SCALE GENOMIC DNA]</scope>
    <source>
        <strain evidence="4">LA-28</strain>
    </source>
</reference>
<keyword evidence="4" id="KW-1185">Reference proteome</keyword>
<feature type="domain" description="GP-PDE" evidence="2">
    <location>
        <begin position="45"/>
        <end position="327"/>
    </location>
</feature>
<dbReference type="Proteomes" id="UP000262379">
    <property type="component" value="Unassembled WGS sequence"/>
</dbReference>
<organism evidence="3 4">
    <name type="scientific">Mesorhizobium denitrificans</name>
    <dbReference type="NCBI Taxonomy" id="2294114"/>
    <lineage>
        <taxon>Bacteria</taxon>
        <taxon>Pseudomonadati</taxon>
        <taxon>Pseudomonadota</taxon>
        <taxon>Alphaproteobacteria</taxon>
        <taxon>Hyphomicrobiales</taxon>
        <taxon>Phyllobacteriaceae</taxon>
        <taxon>Mesorhizobium</taxon>
    </lineage>
</organism>
<dbReference type="InterPro" id="IPR017946">
    <property type="entry name" value="PLC-like_Pdiesterase_TIM-brl"/>
</dbReference>
<sequence length="349" mass="37987">MRFALTAAVIALLAMAFPSAADQPGTRAAAILDRFHHANQWRDHIMVVGHRGGVRENGEVVRAENSLEAIEAAVALGIEVVEIDVQKTRDGVYVALHDSWLDRTTTCHGRLIDRTLDQLAECRLRIAETGRVRNERVPTLKAILSAARDRVLVNIDNKLDFDELEGIVAEARSLGMEEQLIVKQNLWNAAKVAEAKALLAKIGAKVQFMPIIADDAVRDAGFVRSATGPVSASAVELINWRREAGSLTGNGGALFRPMVRAEAVRGDWHMWVNTYAIVNKPAGFLAGGRGDQLAVEASNPDEVFGFWIEQGATIIQTDEPKAAIDWMNAHGYRRAYDLPAVSALADLGG</sequence>
<name>A0A371XE12_9HYPH</name>
<feature type="signal peptide" evidence="1">
    <location>
        <begin position="1"/>
        <end position="21"/>
    </location>
</feature>
<proteinExistence type="predicted"/>
<dbReference type="AlphaFoldDB" id="A0A371XE12"/>
<dbReference type="PANTHER" id="PTHR46320:SF1">
    <property type="entry name" value="GLYCEROPHOSPHODIESTER PHOSPHODIESTERASE 1"/>
    <property type="match status" value="1"/>
</dbReference>
<gene>
    <name evidence="3" type="ORF">DY251_12000</name>
</gene>
<protein>
    <submittedName>
        <fullName evidence="3">Glycerophosphodiester phosphodiesterase</fullName>
    </submittedName>
</protein>
<keyword evidence="1" id="KW-0732">Signal</keyword>
<dbReference type="GO" id="GO:0070291">
    <property type="term" value="P:N-acylethanolamine metabolic process"/>
    <property type="evidence" value="ECO:0007669"/>
    <property type="project" value="TreeGrafter"/>
</dbReference>
<dbReference type="EMBL" id="QURN01000008">
    <property type="protein sequence ID" value="RFC67274.1"/>
    <property type="molecule type" value="Genomic_DNA"/>
</dbReference>
<evidence type="ECO:0000256" key="1">
    <source>
        <dbReference type="SAM" id="SignalP"/>
    </source>
</evidence>
<dbReference type="SUPFAM" id="SSF51695">
    <property type="entry name" value="PLC-like phosphodiesterases"/>
    <property type="match status" value="1"/>
</dbReference>
<dbReference type="CDD" id="cd08566">
    <property type="entry name" value="GDPD_AtGDE_like"/>
    <property type="match status" value="1"/>
</dbReference>
<dbReference type="InterPro" id="IPR032160">
    <property type="entry name" value="DUF4996"/>
</dbReference>
<dbReference type="Pfam" id="PF16387">
    <property type="entry name" value="DUF4996"/>
    <property type="match status" value="1"/>
</dbReference>
<feature type="chain" id="PRO_5016837846" evidence="1">
    <location>
        <begin position="22"/>
        <end position="349"/>
    </location>
</feature>
<evidence type="ECO:0000313" key="4">
    <source>
        <dbReference type="Proteomes" id="UP000262379"/>
    </source>
</evidence>
<dbReference type="Gene3D" id="3.20.20.190">
    <property type="entry name" value="Phosphatidylinositol (PI) phosphodiesterase"/>
    <property type="match status" value="1"/>
</dbReference>
<dbReference type="InterPro" id="IPR030395">
    <property type="entry name" value="GP_PDE_dom"/>
</dbReference>
<accession>A0A371XE12</accession>
<dbReference type="Pfam" id="PF03009">
    <property type="entry name" value="GDPD"/>
    <property type="match status" value="1"/>
</dbReference>
<dbReference type="RefSeq" id="WP_116624148.1">
    <property type="nucleotide sequence ID" value="NZ_QURN01000008.1"/>
</dbReference>
<evidence type="ECO:0000313" key="3">
    <source>
        <dbReference type="EMBL" id="RFC67274.1"/>
    </source>
</evidence>
<comment type="caution">
    <text evidence="3">The sequence shown here is derived from an EMBL/GenBank/DDBJ whole genome shotgun (WGS) entry which is preliminary data.</text>
</comment>